<evidence type="ECO:0000313" key="2">
    <source>
        <dbReference type="EMBL" id="MXV17165.1"/>
    </source>
</evidence>
<reference evidence="2 3" key="1">
    <citation type="submission" date="2019-11" db="EMBL/GenBank/DDBJ databases">
        <title>Pedobacter sp. HMF7056 Genome sequencing and assembly.</title>
        <authorList>
            <person name="Kang H."/>
            <person name="Kim H."/>
            <person name="Joh K."/>
        </authorList>
    </citation>
    <scope>NUCLEOTIDE SEQUENCE [LARGE SCALE GENOMIC DNA]</scope>
    <source>
        <strain evidence="2 3">HMF7056</strain>
    </source>
</reference>
<name>A0A7K1Y1P5_9SPHI</name>
<dbReference type="RefSeq" id="WP_160908165.1">
    <property type="nucleotide sequence ID" value="NZ_WVHS01000004.1"/>
</dbReference>
<sequence>MKTLLRLVVFACLFSSASAQDIKGKWYGMVTQIPGGYSTFFDLEFDIKQDPGITGVSYSYKHPNLYEKLQFTGKVRGDSIYLREDSAKIMQEILPEDWVLCVKNFTVAYRKVGAREFLQGTWDGKMKGDRTRDCLPGSVILSRSKEDIKYFVDSIHSPIPASGFEPVPSFTKTFANTNISKVTEIEVKHLDLELRLRDYLEVDNDTITVYLNRKILAPNIWISKKAVSIKFKMNPTVPLNELLLYAVNLGRIPPNTSEMYLIDGTRSYRIMIESDKQKTAAVYLRYKP</sequence>
<dbReference type="Proteomes" id="UP000451233">
    <property type="component" value="Unassembled WGS sequence"/>
</dbReference>
<gene>
    <name evidence="2" type="ORF">GS398_17830</name>
</gene>
<feature type="chain" id="PRO_5029568948" description="Lipocalin-like domain-containing protein" evidence="1">
    <location>
        <begin position="20"/>
        <end position="288"/>
    </location>
</feature>
<proteinExistence type="predicted"/>
<accession>A0A7K1Y1P5</accession>
<keyword evidence="1" id="KW-0732">Signal</keyword>
<evidence type="ECO:0000256" key="1">
    <source>
        <dbReference type="SAM" id="SignalP"/>
    </source>
</evidence>
<comment type="caution">
    <text evidence="2">The sequence shown here is derived from an EMBL/GenBank/DDBJ whole genome shotgun (WGS) entry which is preliminary data.</text>
</comment>
<keyword evidence="3" id="KW-1185">Reference proteome</keyword>
<feature type="signal peptide" evidence="1">
    <location>
        <begin position="1"/>
        <end position="19"/>
    </location>
</feature>
<evidence type="ECO:0008006" key="4">
    <source>
        <dbReference type="Google" id="ProtNLM"/>
    </source>
</evidence>
<protein>
    <recommendedName>
        <fullName evidence="4">Lipocalin-like domain-containing protein</fullName>
    </recommendedName>
</protein>
<organism evidence="2 3">
    <name type="scientific">Hufsiella ginkgonis</name>
    <dbReference type="NCBI Taxonomy" id="2695274"/>
    <lineage>
        <taxon>Bacteria</taxon>
        <taxon>Pseudomonadati</taxon>
        <taxon>Bacteroidota</taxon>
        <taxon>Sphingobacteriia</taxon>
        <taxon>Sphingobacteriales</taxon>
        <taxon>Sphingobacteriaceae</taxon>
        <taxon>Hufsiella</taxon>
    </lineage>
</organism>
<dbReference type="AlphaFoldDB" id="A0A7K1Y1P5"/>
<evidence type="ECO:0000313" key="3">
    <source>
        <dbReference type="Proteomes" id="UP000451233"/>
    </source>
</evidence>
<dbReference type="EMBL" id="WVHS01000004">
    <property type="protein sequence ID" value="MXV17165.1"/>
    <property type="molecule type" value="Genomic_DNA"/>
</dbReference>